<name>A0A0J6FDR4_COCPO</name>
<accession>A0A0J6FDR4</accession>
<evidence type="ECO:0008006" key="4">
    <source>
        <dbReference type="Google" id="ProtNLM"/>
    </source>
</evidence>
<proteinExistence type="predicted"/>
<organism evidence="2 3">
    <name type="scientific">Coccidioides posadasii RMSCC 3488</name>
    <dbReference type="NCBI Taxonomy" id="454284"/>
    <lineage>
        <taxon>Eukaryota</taxon>
        <taxon>Fungi</taxon>
        <taxon>Dikarya</taxon>
        <taxon>Ascomycota</taxon>
        <taxon>Pezizomycotina</taxon>
        <taxon>Eurotiomycetes</taxon>
        <taxon>Eurotiomycetidae</taxon>
        <taxon>Onygenales</taxon>
        <taxon>Onygenaceae</taxon>
        <taxon>Coccidioides</taxon>
    </lineage>
</organism>
<dbReference type="VEuPathDB" id="FungiDB:CPAG_04775"/>
<protein>
    <recommendedName>
        <fullName evidence="4">Secreted protein</fullName>
    </recommendedName>
</protein>
<keyword evidence="1" id="KW-0732">Signal</keyword>
<sequence length="111" mass="12860">MGTVILLRLIVLIRWLICLQAIGIRAASGNNLQLRFRQQLWMTQGSQPDSLYSRGYFWQEIGTPMDSCADDLHEYIFNWPVFSKHMAHTCSNKLRASCYYSMNKLEGSDHT</sequence>
<reference evidence="2 3" key="1">
    <citation type="submission" date="2007-06" db="EMBL/GenBank/DDBJ databases">
        <title>The Genome Sequence of Coccidioides posadasii RMSCC_3488.</title>
        <authorList>
            <consortium name="Coccidioides Genome Resources Consortium"/>
            <consortium name="The Broad Institute Genome Sequencing Platform"/>
            <person name="Henn M.R."/>
            <person name="Sykes S."/>
            <person name="Young S."/>
            <person name="Jaffe D."/>
            <person name="Berlin A."/>
            <person name="Alvarez P."/>
            <person name="Butler J."/>
            <person name="Gnerre S."/>
            <person name="Grabherr M."/>
            <person name="Mauceli E."/>
            <person name="Brockman W."/>
            <person name="Kodira C."/>
            <person name="Alvarado L."/>
            <person name="Zeng Q."/>
            <person name="Crawford M."/>
            <person name="Antoine C."/>
            <person name="Devon K."/>
            <person name="Galgiani J."/>
            <person name="Orsborn K."/>
            <person name="Lewis M.L."/>
            <person name="Nusbaum C."/>
            <person name="Galagan J."/>
            <person name="Birren B."/>
        </authorList>
    </citation>
    <scope>NUCLEOTIDE SEQUENCE [LARGE SCALE GENOMIC DNA]</scope>
    <source>
        <strain evidence="2 3">RMSCC 3488</strain>
    </source>
</reference>
<reference evidence="3" key="3">
    <citation type="journal article" date="2010" name="Genome Res.">
        <title>Population genomic sequencing of Coccidioides fungi reveals recent hybridization and transposon control.</title>
        <authorList>
            <person name="Neafsey D.E."/>
            <person name="Barker B.M."/>
            <person name="Sharpton T.J."/>
            <person name="Stajich J.E."/>
            <person name="Park D.J."/>
            <person name="Whiston E."/>
            <person name="Hung C.-Y."/>
            <person name="McMahan C."/>
            <person name="White J."/>
            <person name="Sykes S."/>
            <person name="Heiman D."/>
            <person name="Young S."/>
            <person name="Zeng Q."/>
            <person name="Abouelleil A."/>
            <person name="Aftuck L."/>
            <person name="Bessette D."/>
            <person name="Brown A."/>
            <person name="FitzGerald M."/>
            <person name="Lui A."/>
            <person name="Macdonald J.P."/>
            <person name="Priest M."/>
            <person name="Orbach M.J."/>
            <person name="Galgiani J.N."/>
            <person name="Kirkland T.N."/>
            <person name="Cole G.T."/>
            <person name="Birren B.W."/>
            <person name="Henn M.R."/>
            <person name="Taylor J.W."/>
            <person name="Rounsley S.D."/>
        </authorList>
    </citation>
    <scope>NUCLEOTIDE SEQUENCE [LARGE SCALE GENOMIC DNA]</scope>
    <source>
        <strain evidence="3">RMSCC 3488</strain>
    </source>
</reference>
<reference evidence="3" key="2">
    <citation type="journal article" date="2009" name="Genome Res.">
        <title>Comparative genomic analyses of the human fungal pathogens Coccidioides and their relatives.</title>
        <authorList>
            <person name="Sharpton T.J."/>
            <person name="Stajich J.E."/>
            <person name="Rounsley S.D."/>
            <person name="Gardner M.J."/>
            <person name="Wortman J.R."/>
            <person name="Jordar V.S."/>
            <person name="Maiti R."/>
            <person name="Kodira C.D."/>
            <person name="Neafsey D.E."/>
            <person name="Zeng Q."/>
            <person name="Hung C.-Y."/>
            <person name="McMahan C."/>
            <person name="Muszewska A."/>
            <person name="Grynberg M."/>
            <person name="Mandel M.A."/>
            <person name="Kellner E.M."/>
            <person name="Barker B.M."/>
            <person name="Galgiani J.N."/>
            <person name="Orbach M.J."/>
            <person name="Kirkland T.N."/>
            <person name="Cole G.T."/>
            <person name="Henn M.R."/>
            <person name="Birren B.W."/>
            <person name="Taylor J.W."/>
        </authorList>
    </citation>
    <scope>NUCLEOTIDE SEQUENCE [LARGE SCALE GENOMIC DNA]</scope>
    <source>
        <strain evidence="3">RMSCC 3488</strain>
    </source>
</reference>
<gene>
    <name evidence="2" type="ORF">CPAG_04775</name>
</gene>
<feature type="signal peptide" evidence="1">
    <location>
        <begin position="1"/>
        <end position="21"/>
    </location>
</feature>
<dbReference type="Proteomes" id="UP000054567">
    <property type="component" value="Unassembled WGS sequence"/>
</dbReference>
<evidence type="ECO:0000313" key="3">
    <source>
        <dbReference type="Proteomes" id="UP000054567"/>
    </source>
</evidence>
<feature type="chain" id="PRO_5005271095" description="Secreted protein" evidence="1">
    <location>
        <begin position="22"/>
        <end position="111"/>
    </location>
</feature>
<evidence type="ECO:0000313" key="2">
    <source>
        <dbReference type="EMBL" id="KMM68448.1"/>
    </source>
</evidence>
<evidence type="ECO:0000256" key="1">
    <source>
        <dbReference type="SAM" id="SignalP"/>
    </source>
</evidence>
<dbReference type="EMBL" id="DS268111">
    <property type="protein sequence ID" value="KMM68448.1"/>
    <property type="molecule type" value="Genomic_DNA"/>
</dbReference>
<dbReference type="AlphaFoldDB" id="A0A0J6FDR4"/>